<dbReference type="FunFam" id="3.20.20.140:FF:000004">
    <property type="entry name" value="N-acetylglucosamine-6-phosphate deacetylase"/>
    <property type="match status" value="1"/>
</dbReference>
<dbReference type="GO" id="GO:0046872">
    <property type="term" value="F:metal ion binding"/>
    <property type="evidence" value="ECO:0007669"/>
    <property type="project" value="UniProtKB-KW"/>
</dbReference>
<keyword evidence="15" id="KW-1185">Reference proteome</keyword>
<evidence type="ECO:0000256" key="2">
    <source>
        <dbReference type="ARBA" id="ARBA00011899"/>
    </source>
</evidence>
<dbReference type="InterPro" id="IPR006680">
    <property type="entry name" value="Amidohydro-rel"/>
</dbReference>
<dbReference type="SUPFAM" id="SSF51556">
    <property type="entry name" value="Metallo-dependent hydrolases"/>
    <property type="match status" value="1"/>
</dbReference>
<dbReference type="PANTHER" id="PTHR11113">
    <property type="entry name" value="N-ACETYLGLUCOSAMINE-6-PHOSPHATE DEACETYLASE"/>
    <property type="match status" value="1"/>
</dbReference>
<feature type="binding site" evidence="12">
    <location>
        <position position="130"/>
    </location>
    <ligand>
        <name>Zn(2+)</name>
        <dbReference type="ChEBI" id="CHEBI:29105"/>
    </ligand>
</feature>
<evidence type="ECO:0000256" key="10">
    <source>
        <dbReference type="PIRSR" id="PIRSR038994-1"/>
    </source>
</evidence>
<gene>
    <name evidence="14" type="ordered locus">Amet_4181</name>
</gene>
<dbReference type="GO" id="GO:0006046">
    <property type="term" value="P:N-acetylglucosamine catabolic process"/>
    <property type="evidence" value="ECO:0007669"/>
    <property type="project" value="TreeGrafter"/>
</dbReference>
<evidence type="ECO:0000256" key="9">
    <source>
        <dbReference type="PIRNR" id="PIRNR038994"/>
    </source>
</evidence>
<dbReference type="Gene3D" id="2.30.40.10">
    <property type="entry name" value="Urease, subunit C, domain 1"/>
    <property type="match status" value="1"/>
</dbReference>
<dbReference type="Gene3D" id="3.20.20.140">
    <property type="entry name" value="Metal-dependent hydrolases"/>
    <property type="match status" value="1"/>
</dbReference>
<evidence type="ECO:0000256" key="1">
    <source>
        <dbReference type="ARBA" id="ARBA00010716"/>
    </source>
</evidence>
<evidence type="ECO:0000256" key="7">
    <source>
        <dbReference type="ARBA" id="ARBA00047647"/>
    </source>
</evidence>
<evidence type="ECO:0000256" key="6">
    <source>
        <dbReference type="ARBA" id="ARBA00023277"/>
    </source>
</evidence>
<evidence type="ECO:0000313" key="14">
    <source>
        <dbReference type="EMBL" id="ABR50262.1"/>
    </source>
</evidence>
<dbReference type="OrthoDB" id="9776488at2"/>
<dbReference type="AlphaFoldDB" id="A6TVP4"/>
<dbReference type="PANTHER" id="PTHR11113:SF14">
    <property type="entry name" value="N-ACETYLGLUCOSAMINE-6-PHOSPHATE DEACETYLASE"/>
    <property type="match status" value="1"/>
</dbReference>
<feature type="domain" description="Amidohydrolase-related" evidence="13">
    <location>
        <begin position="51"/>
        <end position="374"/>
    </location>
</feature>
<feature type="active site" description="Proton donor/acceptor" evidence="10">
    <location>
        <position position="271"/>
    </location>
</feature>
<keyword evidence="4 12" id="KW-0479">Metal-binding</keyword>
<feature type="binding site" evidence="11">
    <location>
        <position position="225"/>
    </location>
    <ligand>
        <name>substrate</name>
    </ligand>
</feature>
<evidence type="ECO:0000256" key="8">
    <source>
        <dbReference type="ARBA" id="ARBA00060590"/>
    </source>
</evidence>
<evidence type="ECO:0000256" key="4">
    <source>
        <dbReference type="ARBA" id="ARBA00022723"/>
    </source>
</evidence>
<dbReference type="PIRSF" id="PIRSF038994">
    <property type="entry name" value="NagA"/>
    <property type="match status" value="1"/>
</dbReference>
<keyword evidence="6 9" id="KW-0119">Carbohydrate metabolism</keyword>
<feature type="binding site" evidence="12">
    <location>
        <position position="193"/>
    </location>
    <ligand>
        <name>Zn(2+)</name>
        <dbReference type="ChEBI" id="CHEBI:29105"/>
    </ligand>
</feature>
<protein>
    <recommendedName>
        <fullName evidence="3">N-acetylglucosamine-6-phosphate deacetylase</fullName>
        <ecNumber evidence="2">3.5.1.25</ecNumber>
    </recommendedName>
</protein>
<evidence type="ECO:0000256" key="11">
    <source>
        <dbReference type="PIRSR" id="PIRSR038994-2"/>
    </source>
</evidence>
<evidence type="ECO:0000259" key="13">
    <source>
        <dbReference type="Pfam" id="PF01979"/>
    </source>
</evidence>
<dbReference type="RefSeq" id="WP_012065210.1">
    <property type="nucleotide sequence ID" value="NC_009633.1"/>
</dbReference>
<accession>A6TVP4</accession>
<dbReference type="HOGENOM" id="CLU_032482_2_1_9"/>
<organism evidence="14 15">
    <name type="scientific">Alkaliphilus metalliredigens (strain QYMF)</name>
    <dbReference type="NCBI Taxonomy" id="293826"/>
    <lineage>
        <taxon>Bacteria</taxon>
        <taxon>Bacillati</taxon>
        <taxon>Bacillota</taxon>
        <taxon>Clostridia</taxon>
        <taxon>Peptostreptococcales</taxon>
        <taxon>Natronincolaceae</taxon>
        <taxon>Alkaliphilus</taxon>
    </lineage>
</organism>
<feature type="binding site" evidence="11">
    <location>
        <position position="141"/>
    </location>
    <ligand>
        <name>substrate</name>
    </ligand>
</feature>
<evidence type="ECO:0000256" key="12">
    <source>
        <dbReference type="PIRSR" id="PIRSR038994-3"/>
    </source>
</evidence>
<dbReference type="EMBL" id="CP000724">
    <property type="protein sequence ID" value="ABR50262.1"/>
    <property type="molecule type" value="Genomic_DNA"/>
</dbReference>
<reference evidence="15" key="1">
    <citation type="journal article" date="2016" name="Genome Announc.">
        <title>Complete genome sequence of Alkaliphilus metalliredigens strain QYMF, an alkaliphilic and metal-reducing bacterium isolated from borax-contaminated leachate ponds.</title>
        <authorList>
            <person name="Hwang C."/>
            <person name="Copeland A."/>
            <person name="Lucas S."/>
            <person name="Lapidus A."/>
            <person name="Barry K."/>
            <person name="Detter J.C."/>
            <person name="Glavina Del Rio T."/>
            <person name="Hammon N."/>
            <person name="Israni S."/>
            <person name="Dalin E."/>
            <person name="Tice H."/>
            <person name="Pitluck S."/>
            <person name="Chertkov O."/>
            <person name="Brettin T."/>
            <person name="Bruce D."/>
            <person name="Han C."/>
            <person name="Schmutz J."/>
            <person name="Larimer F."/>
            <person name="Land M.L."/>
            <person name="Hauser L."/>
            <person name="Kyrpides N."/>
            <person name="Mikhailova N."/>
            <person name="Ye Q."/>
            <person name="Zhou J."/>
            <person name="Richardson P."/>
            <person name="Fields M.W."/>
        </authorList>
    </citation>
    <scope>NUCLEOTIDE SEQUENCE [LARGE SCALE GENOMIC DNA]</scope>
    <source>
        <strain evidence="15">QYMF</strain>
    </source>
</reference>
<comment type="pathway">
    <text evidence="8">Amino-sugar metabolism; N-acetylneuraminate degradation; D-fructose 6-phosphate from N-acetylneuraminate: step 4/5.</text>
</comment>
<dbReference type="SUPFAM" id="SSF51338">
    <property type="entry name" value="Composite domain of metallo-dependent hydrolases"/>
    <property type="match status" value="1"/>
</dbReference>
<dbReference type="NCBIfam" id="TIGR00221">
    <property type="entry name" value="nagA"/>
    <property type="match status" value="1"/>
</dbReference>
<comment type="catalytic activity">
    <reaction evidence="7">
        <text>N-acetyl-D-glucosamine 6-phosphate + H2O = D-glucosamine 6-phosphate + acetate</text>
        <dbReference type="Rhea" id="RHEA:22936"/>
        <dbReference type="ChEBI" id="CHEBI:15377"/>
        <dbReference type="ChEBI" id="CHEBI:30089"/>
        <dbReference type="ChEBI" id="CHEBI:57513"/>
        <dbReference type="ChEBI" id="CHEBI:58725"/>
        <dbReference type="EC" id="3.5.1.25"/>
    </reaction>
</comment>
<dbReference type="InterPro" id="IPR003764">
    <property type="entry name" value="GlcNAc_6-P_deAcase"/>
</dbReference>
<dbReference type="CDD" id="cd00854">
    <property type="entry name" value="NagA"/>
    <property type="match status" value="1"/>
</dbReference>
<sequence>MIALYNGKIILADEILEDKVLLFDDKIRGIIHKSQFQPNGVKKVIDVGGQYISPGFIDIHIHGSGGSDTMDGTLEDLNIISDTILRQGTTGFLPTTMTMDMKSIHKALDVIREATSQDMKGAQVLGAHMEGPFINVQYKGAQNQTYVVEPEKSYIEDYLDVIKIITLAPEVKGGQTFLEAMKSNPEITLAIGHSQATYDEAMGAIENGVRHATHLFNAMTPLHHREPGIVGAVFNSQITCELIADKIHVHPDLFKLIYRIKGRENVILITDAIRAGCMKEGTYDLGGQGVTVAEGSARLENGSLAGSVLTLNKAVKHFTQATKLPLHDVIHMVTLNPARLIGIQDQKGSITTGKDADLIVFNENIEVSYAFVKGYQKL</sequence>
<comment type="similarity">
    <text evidence="1 9">Belongs to the metallo-dependent hydrolases superfamily. NagA family.</text>
</comment>
<dbReference type="EC" id="3.5.1.25" evidence="2"/>
<dbReference type="InterPro" id="IPR011059">
    <property type="entry name" value="Metal-dep_hydrolase_composite"/>
</dbReference>
<proteinExistence type="inferred from homology"/>
<dbReference type="STRING" id="293826.Amet_4181"/>
<dbReference type="KEGG" id="amt:Amet_4181"/>
<name>A6TVP4_ALKMQ</name>
<evidence type="ECO:0000313" key="15">
    <source>
        <dbReference type="Proteomes" id="UP000001572"/>
    </source>
</evidence>
<feature type="binding site" evidence="11">
    <location>
        <begin position="304"/>
        <end position="306"/>
    </location>
    <ligand>
        <name>substrate</name>
    </ligand>
</feature>
<comment type="cofactor">
    <cofactor evidence="12">
        <name>a divalent metal cation</name>
        <dbReference type="ChEBI" id="CHEBI:60240"/>
    </cofactor>
    <text evidence="12">Binds 1 divalent metal cation per subunit.</text>
</comment>
<dbReference type="GO" id="GO:0008448">
    <property type="term" value="F:N-acetylglucosamine-6-phosphate deacetylase activity"/>
    <property type="evidence" value="ECO:0007669"/>
    <property type="project" value="UniProtKB-EC"/>
</dbReference>
<feature type="binding site" evidence="11">
    <location>
        <position position="248"/>
    </location>
    <ligand>
        <name>substrate</name>
    </ligand>
</feature>
<keyword evidence="5 9" id="KW-0378">Hydrolase</keyword>
<feature type="binding site" evidence="11">
    <location>
        <begin position="217"/>
        <end position="218"/>
    </location>
    <ligand>
        <name>substrate</name>
    </ligand>
</feature>
<evidence type="ECO:0000256" key="5">
    <source>
        <dbReference type="ARBA" id="ARBA00022801"/>
    </source>
</evidence>
<dbReference type="InterPro" id="IPR032466">
    <property type="entry name" value="Metal_Hydrolase"/>
</dbReference>
<dbReference type="eggNOG" id="COG1820">
    <property type="taxonomic scope" value="Bacteria"/>
</dbReference>
<feature type="binding site" evidence="12">
    <location>
        <position position="214"/>
    </location>
    <ligand>
        <name>Zn(2+)</name>
        <dbReference type="ChEBI" id="CHEBI:29105"/>
    </ligand>
</feature>
<dbReference type="Proteomes" id="UP000001572">
    <property type="component" value="Chromosome"/>
</dbReference>
<evidence type="ECO:0000256" key="3">
    <source>
        <dbReference type="ARBA" id="ARBA00018029"/>
    </source>
</evidence>
<dbReference type="Pfam" id="PF01979">
    <property type="entry name" value="Amidohydro_1"/>
    <property type="match status" value="1"/>
</dbReference>